<proteinExistence type="inferred from homology"/>
<evidence type="ECO:0000256" key="4">
    <source>
        <dbReference type="ARBA" id="ARBA00023002"/>
    </source>
</evidence>
<evidence type="ECO:0000313" key="6">
    <source>
        <dbReference type="EMBL" id="KIU17061.1"/>
    </source>
</evidence>
<evidence type="ECO:0000256" key="1">
    <source>
        <dbReference type="ARBA" id="ARBA00006442"/>
    </source>
</evidence>
<dbReference type="GO" id="GO:0050660">
    <property type="term" value="F:flavin adenine dinucleotide binding"/>
    <property type="evidence" value="ECO:0007669"/>
    <property type="project" value="TreeGrafter"/>
</dbReference>
<dbReference type="PRINTS" id="PR00469">
    <property type="entry name" value="PNDRDTASEII"/>
</dbReference>
<comment type="similarity">
    <text evidence="1">Belongs to the FAD-dependent oxidoreductase family.</text>
</comment>
<dbReference type="AlphaFoldDB" id="A0A0D1LMH4"/>
<protein>
    <submittedName>
        <fullName evidence="6">Pyridine nucleotide-disulfide oxidoreductase</fullName>
    </submittedName>
</protein>
<dbReference type="OrthoDB" id="3762539at2"/>
<dbReference type="EMBL" id="JXST01000011">
    <property type="protein sequence ID" value="KIU17061.1"/>
    <property type="molecule type" value="Genomic_DNA"/>
</dbReference>
<dbReference type="RefSeq" id="WP_043985489.1">
    <property type="nucleotide sequence ID" value="NZ_JXST01000011.1"/>
</dbReference>
<dbReference type="PATRIC" id="fig|280871.6.peg.2007"/>
<dbReference type="Pfam" id="PF07992">
    <property type="entry name" value="Pyr_redox_2"/>
    <property type="match status" value="1"/>
</dbReference>
<feature type="domain" description="FAD/NAD(P)-binding" evidence="5">
    <location>
        <begin position="4"/>
        <end position="281"/>
    </location>
</feature>
<dbReference type="InterPro" id="IPR023753">
    <property type="entry name" value="FAD/NAD-binding_dom"/>
</dbReference>
<reference evidence="6 7" key="1">
    <citation type="submission" date="2015-01" db="EMBL/GenBank/DDBJ databases">
        <title>Genome sequence of Mycobacterium llatzerense and Mycobacterium immunogenum recovered from brain abscess.</title>
        <authorList>
            <person name="Greninger A.L."/>
            <person name="Langelier C."/>
            <person name="Cunningham G."/>
            <person name="Chiu C.Y."/>
            <person name="Miller S."/>
        </authorList>
    </citation>
    <scope>NUCLEOTIDE SEQUENCE [LARGE SCALE GENOMIC DNA]</scope>
    <source>
        <strain evidence="6 7">CLUC14</strain>
    </source>
</reference>
<evidence type="ECO:0000256" key="3">
    <source>
        <dbReference type="ARBA" id="ARBA00022827"/>
    </source>
</evidence>
<evidence type="ECO:0000259" key="5">
    <source>
        <dbReference type="Pfam" id="PF07992"/>
    </source>
</evidence>
<sequence>MRKRVVIAGLGDSGILAAVRLARHADVVGISVKDGLVSGQELGMRVSRPHDWARDYFIGFRRFRGLDPARIVHGALTGADLDARTVTVVAADGTETIEPFDVLLISTGTTNGFWRRPTLQTADDVAAELRDTHERLAGARRVAVVGGGATAVSSAGNLARTWPDKLIDLYFPGAQILPGYHSGTQVRVAQRLAELGVRLQLGHRAVLPPDRDEITTGPIEFSTGQPDADVDAVLWAVGRVRPNTAWLPSEILDDDGFVTVTPELAVPGHPGVFAVGDVAATDPLRTSARNGGGALVARNILAQLKSGKLRRYRPPSVRWGSVLGPQPDGLEVFTPWGQAVRFPAWTVDRVLQRFVVRRQLYRGVRD</sequence>
<comment type="caution">
    <text evidence="6">The sequence shown here is derived from an EMBL/GenBank/DDBJ whole genome shotgun (WGS) entry which is preliminary data.</text>
</comment>
<gene>
    <name evidence="6" type="ORF">TL10_09700</name>
</gene>
<dbReference type="Proteomes" id="UP000032221">
    <property type="component" value="Unassembled WGS sequence"/>
</dbReference>
<dbReference type="PANTHER" id="PTHR43735">
    <property type="entry name" value="APOPTOSIS-INDUCING FACTOR 1"/>
    <property type="match status" value="1"/>
</dbReference>
<keyword evidence="4" id="KW-0560">Oxidoreductase</keyword>
<keyword evidence="7" id="KW-1185">Reference proteome</keyword>
<dbReference type="Gene3D" id="3.50.50.100">
    <property type="match status" value="1"/>
</dbReference>
<evidence type="ECO:0000256" key="2">
    <source>
        <dbReference type="ARBA" id="ARBA00022630"/>
    </source>
</evidence>
<evidence type="ECO:0000313" key="7">
    <source>
        <dbReference type="Proteomes" id="UP000032221"/>
    </source>
</evidence>
<dbReference type="PANTHER" id="PTHR43735:SF3">
    <property type="entry name" value="FERROPTOSIS SUPPRESSOR PROTEIN 1"/>
    <property type="match status" value="1"/>
</dbReference>
<dbReference type="PRINTS" id="PR00368">
    <property type="entry name" value="FADPNR"/>
</dbReference>
<keyword evidence="3" id="KW-0274">FAD</keyword>
<dbReference type="GO" id="GO:0005737">
    <property type="term" value="C:cytoplasm"/>
    <property type="evidence" value="ECO:0007669"/>
    <property type="project" value="TreeGrafter"/>
</dbReference>
<dbReference type="GO" id="GO:0004174">
    <property type="term" value="F:electron-transferring-flavoprotein dehydrogenase activity"/>
    <property type="evidence" value="ECO:0007669"/>
    <property type="project" value="TreeGrafter"/>
</dbReference>
<organism evidence="6 7">
    <name type="scientific">Mycolicibacterium llatzerense</name>
    <dbReference type="NCBI Taxonomy" id="280871"/>
    <lineage>
        <taxon>Bacteria</taxon>
        <taxon>Bacillati</taxon>
        <taxon>Actinomycetota</taxon>
        <taxon>Actinomycetes</taxon>
        <taxon>Mycobacteriales</taxon>
        <taxon>Mycobacteriaceae</taxon>
        <taxon>Mycolicibacterium</taxon>
    </lineage>
</organism>
<dbReference type="SUPFAM" id="SSF51905">
    <property type="entry name" value="FAD/NAD(P)-binding domain"/>
    <property type="match status" value="2"/>
</dbReference>
<dbReference type="InterPro" id="IPR036188">
    <property type="entry name" value="FAD/NAD-bd_sf"/>
</dbReference>
<name>A0A0D1LMH4_9MYCO</name>
<dbReference type="STRING" id="280871.TL10_09700"/>
<keyword evidence="2" id="KW-0285">Flavoprotein</keyword>
<accession>A0A0D1LMH4</accession>